<keyword evidence="3" id="KW-0067">ATP-binding</keyword>
<dbReference type="PANTHER" id="PTHR12835:SF5">
    <property type="entry name" value="BIOTIN--PROTEIN LIGASE"/>
    <property type="match status" value="1"/>
</dbReference>
<dbReference type="EC" id="6.3.4.15" evidence="5"/>
<gene>
    <name evidence="7" type="ORF">PCC79_11695</name>
</gene>
<dbReference type="InterPro" id="IPR003142">
    <property type="entry name" value="BPL_C"/>
</dbReference>
<dbReference type="CDD" id="cd16442">
    <property type="entry name" value="BPL"/>
    <property type="match status" value="1"/>
</dbReference>
<evidence type="ECO:0000256" key="2">
    <source>
        <dbReference type="ARBA" id="ARBA00022741"/>
    </source>
</evidence>
<keyword evidence="2" id="KW-0547">Nucleotide-binding</keyword>
<dbReference type="GO" id="GO:0004077">
    <property type="term" value="F:biotin--[biotin carboxyl-carrier protein] ligase activity"/>
    <property type="evidence" value="ECO:0007669"/>
    <property type="project" value="UniProtKB-EC"/>
</dbReference>
<dbReference type="InterPro" id="IPR008988">
    <property type="entry name" value="Transcriptional_repressor_C"/>
</dbReference>
<evidence type="ECO:0000259" key="6">
    <source>
        <dbReference type="PROSITE" id="PS51733"/>
    </source>
</evidence>
<dbReference type="SUPFAM" id="SSF55681">
    <property type="entry name" value="Class II aaRS and biotin synthetases"/>
    <property type="match status" value="1"/>
</dbReference>
<evidence type="ECO:0000256" key="4">
    <source>
        <dbReference type="ARBA" id="ARBA00023267"/>
    </source>
</evidence>
<name>A0ABZ3C6W5_9ACTN</name>
<organism evidence="7 8">
    <name type="scientific">Propioniciclava soli</name>
    <dbReference type="NCBI Taxonomy" id="2775081"/>
    <lineage>
        <taxon>Bacteria</taxon>
        <taxon>Bacillati</taxon>
        <taxon>Actinomycetota</taxon>
        <taxon>Actinomycetes</taxon>
        <taxon>Propionibacteriales</taxon>
        <taxon>Propionibacteriaceae</taxon>
        <taxon>Propioniciclava</taxon>
    </lineage>
</organism>
<accession>A0ABZ3C6W5</accession>
<dbReference type="SUPFAM" id="SSF50037">
    <property type="entry name" value="C-terminal domain of transcriptional repressors"/>
    <property type="match status" value="1"/>
</dbReference>
<dbReference type="Pfam" id="PF03099">
    <property type="entry name" value="BPL_LplA_LipB"/>
    <property type="match status" value="1"/>
</dbReference>
<protein>
    <recommendedName>
        <fullName evidence="5">biotin--[biotin carboxyl-carrier protein] ligase</fullName>
        <ecNumber evidence="5">6.3.4.15</ecNumber>
    </recommendedName>
</protein>
<feature type="domain" description="BPL/LPL catalytic" evidence="6">
    <location>
        <begin position="5"/>
        <end position="193"/>
    </location>
</feature>
<keyword evidence="4" id="KW-0092">Biotin</keyword>
<dbReference type="RefSeq" id="WP_342371920.1">
    <property type="nucleotide sequence ID" value="NZ_CP115965.1"/>
</dbReference>
<dbReference type="NCBIfam" id="TIGR00121">
    <property type="entry name" value="birA_ligase"/>
    <property type="match status" value="1"/>
</dbReference>
<sequence length="257" mass="26455">MNAHLDADALALACRGGLWRDIEVVASTGSTNADLADAARAGAEPGLVRLAEHQSAGRGRLARTWEAPPGASVACSALVAPARGVEEWGWLSLLVGMAVVDGVRAATGVQVGLKWPNDVGIHGRKLCGILCESVLTDAGPRAVLGFGLNTELRADELPVPTATSLRLEGSDAAVNGVVAAVLQSLETWYTRWDAGADLGASYRQRCTTIGEEVSVQMGEERVVGTATGVAPDGALVVATAAGERTFVAGDVTHLRPA</sequence>
<evidence type="ECO:0000313" key="7">
    <source>
        <dbReference type="EMBL" id="WZW97562.1"/>
    </source>
</evidence>
<dbReference type="PANTHER" id="PTHR12835">
    <property type="entry name" value="BIOTIN PROTEIN LIGASE"/>
    <property type="match status" value="1"/>
</dbReference>
<evidence type="ECO:0000313" key="8">
    <source>
        <dbReference type="Proteomes" id="UP001434337"/>
    </source>
</evidence>
<dbReference type="InterPro" id="IPR045864">
    <property type="entry name" value="aa-tRNA-synth_II/BPL/LPL"/>
</dbReference>
<evidence type="ECO:0000256" key="1">
    <source>
        <dbReference type="ARBA" id="ARBA00022598"/>
    </source>
</evidence>
<proteinExistence type="predicted"/>
<evidence type="ECO:0000256" key="3">
    <source>
        <dbReference type="ARBA" id="ARBA00022840"/>
    </source>
</evidence>
<dbReference type="InterPro" id="IPR004143">
    <property type="entry name" value="BPL_LPL_catalytic"/>
</dbReference>
<dbReference type="PROSITE" id="PS51733">
    <property type="entry name" value="BPL_LPL_CATALYTIC"/>
    <property type="match status" value="1"/>
</dbReference>
<reference evidence="7 8" key="1">
    <citation type="journal article" date="2023" name="Environ Microbiome">
        <title>A coral-associated actinobacterium mitigates coral bleaching under heat stress.</title>
        <authorList>
            <person name="Li J."/>
            <person name="Zou Y."/>
            <person name="Li Q."/>
            <person name="Zhang J."/>
            <person name="Bourne D.G."/>
            <person name="Lyu Y."/>
            <person name="Liu C."/>
            <person name="Zhang S."/>
        </authorList>
    </citation>
    <scope>NUCLEOTIDE SEQUENCE [LARGE SCALE GENOMIC DNA]</scope>
    <source>
        <strain evidence="7 8">SCSIO 13291</strain>
    </source>
</reference>
<dbReference type="Gene3D" id="3.30.930.10">
    <property type="entry name" value="Bira Bifunctional Protein, Domain 2"/>
    <property type="match status" value="1"/>
</dbReference>
<dbReference type="Proteomes" id="UP001434337">
    <property type="component" value="Chromosome"/>
</dbReference>
<dbReference type="EMBL" id="CP115965">
    <property type="protein sequence ID" value="WZW97562.1"/>
    <property type="molecule type" value="Genomic_DNA"/>
</dbReference>
<keyword evidence="8" id="KW-1185">Reference proteome</keyword>
<evidence type="ECO:0000256" key="5">
    <source>
        <dbReference type="ARBA" id="ARBA00024227"/>
    </source>
</evidence>
<dbReference type="Gene3D" id="2.30.30.100">
    <property type="match status" value="1"/>
</dbReference>
<keyword evidence="1 7" id="KW-0436">Ligase</keyword>
<dbReference type="Pfam" id="PF02237">
    <property type="entry name" value="BPL_C"/>
    <property type="match status" value="1"/>
</dbReference>
<dbReference type="InterPro" id="IPR004408">
    <property type="entry name" value="Biotin_CoA_COase_ligase"/>
</dbReference>